<evidence type="ECO:0000256" key="1">
    <source>
        <dbReference type="ARBA" id="ARBA00022741"/>
    </source>
</evidence>
<keyword evidence="1" id="KW-0547">Nucleotide-binding</keyword>
<dbReference type="GO" id="GO:0016887">
    <property type="term" value="F:ATP hydrolysis activity"/>
    <property type="evidence" value="ECO:0007669"/>
    <property type="project" value="InterPro"/>
</dbReference>
<sequence length="410" mass="44603">RLAPSLAIARTELLRLNKDYALDVDPDARVGDLPVGLQQRVEILKALYRGAEILILDEPTGVLTPQEADHLFRILRTLKAEGKTILLITHKLREIMDATDSVTVMRGGAVVGTVKTADTDKAQLAEMMVGRKVNLSIAKADRAPGPVVLEAKNIRLVDRRGVTLLHDLSFDVRAGEIVGVAGVSGNGQSELLDILAGIRGQTSGELLYHGTPLPALSGTEAARRRSQRIAHVPEDRMTMGLVKPFPAYESAILGYHHDAELQGDKGISRLLFDRNKLIARTENFMAEFDVRPPDPLLRTSLFSGGNQQKIVLAREIHRDPDLLLIGQPTRGVDIGAIEFIHRRIVELRDAGKAVLLVSVELDEILSLADRIIVMACGKITGIIPRAEADERRLGLMMAGESNARAAGDAA</sequence>
<dbReference type="InterPro" id="IPR003439">
    <property type="entry name" value="ABC_transporter-like_ATP-bd"/>
</dbReference>
<dbReference type="AlphaFoldDB" id="A0A0F3IWT3"/>
<dbReference type="PROSITE" id="PS00211">
    <property type="entry name" value="ABC_TRANSPORTER_1"/>
    <property type="match status" value="1"/>
</dbReference>
<dbReference type="EMBL" id="LAJY01000014">
    <property type="protein sequence ID" value="KJV11033.1"/>
    <property type="molecule type" value="Genomic_DNA"/>
</dbReference>
<dbReference type="CDD" id="cd03215">
    <property type="entry name" value="ABC_Carb_Monos_II"/>
    <property type="match status" value="1"/>
</dbReference>
<dbReference type="PATRIC" id="fig|552518.3.peg.484"/>
<dbReference type="OrthoDB" id="7283113at2"/>
<dbReference type="PROSITE" id="PS50893">
    <property type="entry name" value="ABC_TRANSPORTER_2"/>
    <property type="match status" value="1"/>
</dbReference>
<dbReference type="GO" id="GO:0005524">
    <property type="term" value="F:ATP binding"/>
    <property type="evidence" value="ECO:0007669"/>
    <property type="project" value="UniProtKB-KW"/>
</dbReference>
<name>A0A0F3IWT3_9PROT</name>
<dbReference type="InterPro" id="IPR027417">
    <property type="entry name" value="P-loop_NTPase"/>
</dbReference>
<dbReference type="SUPFAM" id="SSF52540">
    <property type="entry name" value="P-loop containing nucleoside triphosphate hydrolases"/>
    <property type="match status" value="2"/>
</dbReference>
<dbReference type="PANTHER" id="PTHR43790:SF4">
    <property type="entry name" value="GUANOSINE IMPORT ATP-BINDING PROTEIN NUPO"/>
    <property type="match status" value="1"/>
</dbReference>
<keyword evidence="2 4" id="KW-0067">ATP-binding</keyword>
<gene>
    <name evidence="4" type="ORF">VZ95_00915</name>
</gene>
<dbReference type="Pfam" id="PF00005">
    <property type="entry name" value="ABC_tran"/>
    <property type="match status" value="1"/>
</dbReference>
<evidence type="ECO:0000256" key="2">
    <source>
        <dbReference type="ARBA" id="ARBA00022840"/>
    </source>
</evidence>
<dbReference type="InterPro" id="IPR017871">
    <property type="entry name" value="ABC_transporter-like_CS"/>
</dbReference>
<evidence type="ECO:0000313" key="5">
    <source>
        <dbReference type="Proteomes" id="UP000033774"/>
    </source>
</evidence>
<comment type="caution">
    <text evidence="4">The sequence shown here is derived from an EMBL/GenBank/DDBJ whole genome shotgun (WGS) entry which is preliminary data.</text>
</comment>
<protein>
    <submittedName>
        <fullName evidence="4">Heme ABC transporter ATP-binding protein</fullName>
    </submittedName>
</protein>
<keyword evidence="5" id="KW-1185">Reference proteome</keyword>
<dbReference type="Gene3D" id="3.40.50.300">
    <property type="entry name" value="P-loop containing nucleotide triphosphate hydrolases"/>
    <property type="match status" value="2"/>
</dbReference>
<evidence type="ECO:0000313" key="4">
    <source>
        <dbReference type="EMBL" id="KJV11033.1"/>
    </source>
</evidence>
<feature type="domain" description="ABC transporter" evidence="3">
    <location>
        <begin position="149"/>
        <end position="401"/>
    </location>
</feature>
<organism evidence="4 5">
    <name type="scientific">Elstera litoralis</name>
    <dbReference type="NCBI Taxonomy" id="552518"/>
    <lineage>
        <taxon>Bacteria</taxon>
        <taxon>Pseudomonadati</taxon>
        <taxon>Pseudomonadota</taxon>
        <taxon>Alphaproteobacteria</taxon>
        <taxon>Rhodospirillales</taxon>
        <taxon>Rhodospirillaceae</taxon>
        <taxon>Elstera</taxon>
    </lineage>
</organism>
<dbReference type="Proteomes" id="UP000033774">
    <property type="component" value="Unassembled WGS sequence"/>
</dbReference>
<accession>A0A0F3IWT3</accession>
<dbReference type="InterPro" id="IPR050107">
    <property type="entry name" value="ABC_carbohydrate_import_ATPase"/>
</dbReference>
<proteinExistence type="predicted"/>
<reference evidence="4 5" key="1">
    <citation type="submission" date="2015-03" db="EMBL/GenBank/DDBJ databases">
        <title>Draft genome sequence of Elstera litoralis.</title>
        <authorList>
            <person name="Rahalkar M.C."/>
            <person name="Dhakephalkar P.K."/>
            <person name="Pore S.D."/>
            <person name="Arora P."/>
            <person name="Kapse N.G."/>
            <person name="Pandit P.S."/>
        </authorList>
    </citation>
    <scope>NUCLEOTIDE SEQUENCE [LARGE SCALE GENOMIC DNA]</scope>
    <source>
        <strain evidence="4 5">Dia-1</strain>
    </source>
</reference>
<dbReference type="RefSeq" id="WP_045774210.1">
    <property type="nucleotide sequence ID" value="NZ_LAJY01000014.1"/>
</dbReference>
<evidence type="ECO:0000259" key="3">
    <source>
        <dbReference type="PROSITE" id="PS50893"/>
    </source>
</evidence>
<feature type="non-terminal residue" evidence="4">
    <location>
        <position position="1"/>
    </location>
</feature>
<dbReference type="PANTHER" id="PTHR43790">
    <property type="entry name" value="CARBOHYDRATE TRANSPORT ATP-BINDING PROTEIN MG119-RELATED"/>
    <property type="match status" value="1"/>
</dbReference>